<evidence type="ECO:0000313" key="2">
    <source>
        <dbReference type="Proteomes" id="UP000095282"/>
    </source>
</evidence>
<proteinExistence type="predicted"/>
<sequence>MIPFFLISLFLSGAMSQIDMCEPAVNPSPSCLCTRLDFMDTYSFRLRFGNSTMAGSNYVLTPPSFNSNYDCTNPQPLRCGAPASQGGKVQGFAVFNMEHILWFAEGIPSVFCYPNIRMFDMDKSLVKINQETGELPDIDLHLTEVGCIEYGGTNTGVTLPTTTTTENPEGCTCSRPPPVMTQAIFDMQFAFNIPQTTFTFGVPRFTYTVGCQHVSMVCPTGQKAIMFFNNKYILNGNDIVDVAFRFNLHCHSASAKWMFDEPSEQKFKSLLGIGSIELSYLGCASFVAKS</sequence>
<dbReference type="eggNOG" id="ENOG502TH6Z">
    <property type="taxonomic scope" value="Eukaryota"/>
</dbReference>
<evidence type="ECO:0000256" key="1">
    <source>
        <dbReference type="SAM" id="SignalP"/>
    </source>
</evidence>
<dbReference type="WBParaSite" id="Csp11.Scaffold630.g22270.t1">
    <property type="protein sequence ID" value="Csp11.Scaffold630.g22270.t1"/>
    <property type="gene ID" value="Csp11.Scaffold630.g22270"/>
</dbReference>
<dbReference type="AlphaFoldDB" id="A0A1I7V4D3"/>
<keyword evidence="2" id="KW-1185">Reference proteome</keyword>
<keyword evidence="1" id="KW-0732">Signal</keyword>
<feature type="chain" id="PRO_5009309789" evidence="1">
    <location>
        <begin position="17"/>
        <end position="290"/>
    </location>
</feature>
<accession>A0A1I7V4D3</accession>
<evidence type="ECO:0000313" key="3">
    <source>
        <dbReference type="WBParaSite" id="Csp11.Scaffold630.g22270.t1"/>
    </source>
</evidence>
<name>A0A1I7V4D3_9PELO</name>
<feature type="signal peptide" evidence="1">
    <location>
        <begin position="1"/>
        <end position="16"/>
    </location>
</feature>
<reference evidence="3" key="1">
    <citation type="submission" date="2016-11" db="UniProtKB">
        <authorList>
            <consortium name="WormBaseParasite"/>
        </authorList>
    </citation>
    <scope>IDENTIFICATION</scope>
</reference>
<protein>
    <submittedName>
        <fullName evidence="3">CUB domain-containing protein</fullName>
    </submittedName>
</protein>
<dbReference type="Proteomes" id="UP000095282">
    <property type="component" value="Unplaced"/>
</dbReference>
<organism evidence="2 3">
    <name type="scientific">Caenorhabditis tropicalis</name>
    <dbReference type="NCBI Taxonomy" id="1561998"/>
    <lineage>
        <taxon>Eukaryota</taxon>
        <taxon>Metazoa</taxon>
        <taxon>Ecdysozoa</taxon>
        <taxon>Nematoda</taxon>
        <taxon>Chromadorea</taxon>
        <taxon>Rhabditida</taxon>
        <taxon>Rhabditina</taxon>
        <taxon>Rhabditomorpha</taxon>
        <taxon>Rhabditoidea</taxon>
        <taxon>Rhabditidae</taxon>
        <taxon>Peloderinae</taxon>
        <taxon>Caenorhabditis</taxon>
    </lineage>
</organism>